<evidence type="ECO:0000256" key="7">
    <source>
        <dbReference type="ARBA" id="ARBA00023157"/>
    </source>
</evidence>
<keyword evidence="12" id="KW-0732">Signal</keyword>
<keyword evidence="5" id="KW-0964">Secreted</keyword>
<dbReference type="GO" id="GO:0010817">
    <property type="term" value="P:regulation of hormone levels"/>
    <property type="evidence" value="ECO:0007669"/>
    <property type="project" value="UniProtKB-ARBA"/>
</dbReference>
<dbReference type="AlphaFoldDB" id="A0A3P9K620"/>
<reference evidence="14" key="4">
    <citation type="submission" date="2025-09" db="UniProtKB">
        <authorList>
            <consortium name="Ensembl"/>
        </authorList>
    </citation>
    <scope>IDENTIFICATION</scope>
    <source>
        <strain evidence="14">HNI</strain>
    </source>
</reference>
<dbReference type="SUPFAM" id="SSF57501">
    <property type="entry name" value="Cystine-knot cytokines"/>
    <property type="match status" value="1"/>
</dbReference>
<evidence type="ECO:0000313" key="14">
    <source>
        <dbReference type="Ensembl" id="ENSORLP00020004049.1"/>
    </source>
</evidence>
<reference key="1">
    <citation type="journal article" date="2007" name="Nature">
        <title>The medaka draft genome and insights into vertebrate genome evolution.</title>
        <authorList>
            <person name="Kasahara M."/>
            <person name="Naruse K."/>
            <person name="Sasaki S."/>
            <person name="Nakatani Y."/>
            <person name="Qu W."/>
            <person name="Ahsan B."/>
            <person name="Yamada T."/>
            <person name="Nagayasu Y."/>
            <person name="Doi K."/>
            <person name="Kasai Y."/>
            <person name="Jindo T."/>
            <person name="Kobayashi D."/>
            <person name="Shimada A."/>
            <person name="Toyoda A."/>
            <person name="Kuroki Y."/>
            <person name="Fujiyama A."/>
            <person name="Sasaki T."/>
            <person name="Shimizu A."/>
            <person name="Asakawa S."/>
            <person name="Shimizu N."/>
            <person name="Hashimoto S."/>
            <person name="Yang J."/>
            <person name="Lee Y."/>
            <person name="Matsushima K."/>
            <person name="Sugano S."/>
            <person name="Sakaizumi M."/>
            <person name="Narita T."/>
            <person name="Ohishi K."/>
            <person name="Haga S."/>
            <person name="Ohta F."/>
            <person name="Nomoto H."/>
            <person name="Nogata K."/>
            <person name="Morishita T."/>
            <person name="Endo T."/>
            <person name="Shin-I T."/>
            <person name="Takeda H."/>
            <person name="Morishita S."/>
            <person name="Kohara Y."/>
        </authorList>
    </citation>
    <scope>NUCLEOTIDE SEQUENCE [LARGE SCALE GENOMIC DNA]</scope>
    <source>
        <strain>Hd-rR</strain>
    </source>
</reference>
<evidence type="ECO:0000256" key="1">
    <source>
        <dbReference type="ARBA" id="ARBA00003920"/>
    </source>
</evidence>
<dbReference type="InterPro" id="IPR006208">
    <property type="entry name" value="Glyco_hormone_CN"/>
</dbReference>
<dbReference type="GO" id="GO:0005576">
    <property type="term" value="C:extracellular region"/>
    <property type="evidence" value="ECO:0007669"/>
    <property type="project" value="UniProtKB-SubCell"/>
</dbReference>
<comment type="subcellular location">
    <subcellularLocation>
        <location evidence="2">Secreted</location>
    </subcellularLocation>
</comment>
<dbReference type="CDD" id="cd00069">
    <property type="entry name" value="GHB_like"/>
    <property type="match status" value="1"/>
</dbReference>
<dbReference type="PANTHER" id="PTHR11515:SF29">
    <property type="entry name" value="THYROTROPIN SUBUNIT BETA-LIKE"/>
    <property type="match status" value="1"/>
</dbReference>
<dbReference type="InterPro" id="IPR029034">
    <property type="entry name" value="Cystine-knot_cytokine"/>
</dbReference>
<keyword evidence="6" id="KW-0372">Hormone</keyword>
<protein>
    <recommendedName>
        <fullName evidence="9">Gonadotropin subunit beta-2</fullName>
    </recommendedName>
    <alternativeName>
        <fullName evidence="10">GTH-II-beta</fullName>
    </alternativeName>
    <alternativeName>
        <fullName evidence="11">Gonadotropin beta-II chain</fullName>
    </alternativeName>
</protein>
<dbReference type="InterPro" id="IPR018245">
    <property type="entry name" value="Gonadotropin_bsu_CS"/>
</dbReference>
<reference evidence="14" key="3">
    <citation type="submission" date="2025-08" db="UniProtKB">
        <authorList>
            <consortium name="Ensembl"/>
        </authorList>
    </citation>
    <scope>IDENTIFICATION</scope>
    <source>
        <strain evidence="14">HNI</strain>
    </source>
</reference>
<dbReference type="FunFam" id="2.10.90.10:FF:000007">
    <property type="entry name" value="Luteinizing hormone beta subunit"/>
    <property type="match status" value="1"/>
</dbReference>
<keyword evidence="8" id="KW-0325">Glycoprotein</keyword>
<comment type="subunit">
    <text evidence="4">Heterodimer of an alpha and a beta chain.</text>
</comment>
<evidence type="ECO:0000256" key="9">
    <source>
        <dbReference type="ARBA" id="ARBA00069434"/>
    </source>
</evidence>
<evidence type="ECO:0000256" key="5">
    <source>
        <dbReference type="ARBA" id="ARBA00022525"/>
    </source>
</evidence>
<evidence type="ECO:0000256" key="6">
    <source>
        <dbReference type="ARBA" id="ARBA00022702"/>
    </source>
</evidence>
<feature type="domain" description="Glycoprotein hormone subunit beta" evidence="13">
    <location>
        <begin position="30"/>
        <end position="128"/>
    </location>
</feature>
<feature type="signal peptide" evidence="12">
    <location>
        <begin position="1"/>
        <end position="16"/>
    </location>
</feature>
<comment type="similarity">
    <text evidence="3">Belongs to the glycoprotein hormones subunit beta family.</text>
</comment>
<keyword evidence="7" id="KW-1015">Disulfide bond</keyword>
<evidence type="ECO:0000259" key="13">
    <source>
        <dbReference type="Pfam" id="PF00007"/>
    </source>
</evidence>
<accession>A0A3P9K620</accession>
<evidence type="ECO:0000256" key="11">
    <source>
        <dbReference type="ARBA" id="ARBA00081883"/>
    </source>
</evidence>
<evidence type="ECO:0000256" key="4">
    <source>
        <dbReference type="ARBA" id="ARBA00011870"/>
    </source>
</evidence>
<dbReference type="PROSITE" id="PS00261">
    <property type="entry name" value="GLYCO_HORMONE_BETA_1"/>
    <property type="match status" value="1"/>
</dbReference>
<feature type="chain" id="PRO_5018052454" description="Gonadotropin subunit beta-2" evidence="12">
    <location>
        <begin position="17"/>
        <end position="156"/>
    </location>
</feature>
<evidence type="ECO:0000256" key="12">
    <source>
        <dbReference type="SAM" id="SignalP"/>
    </source>
</evidence>
<comment type="function">
    <text evidence="1">Involved in gametogenesis and steroidogenesis.</text>
</comment>
<name>A0A3P9K620_ORYLA</name>
<dbReference type="InterPro" id="IPR001545">
    <property type="entry name" value="Gonadotropin_bsu"/>
</dbReference>
<dbReference type="GO" id="GO:0005179">
    <property type="term" value="F:hormone activity"/>
    <property type="evidence" value="ECO:0007669"/>
    <property type="project" value="UniProtKB-KW"/>
</dbReference>
<dbReference type="Proteomes" id="UP000265180">
    <property type="component" value="Chromosome 7"/>
</dbReference>
<evidence type="ECO:0000256" key="8">
    <source>
        <dbReference type="ARBA" id="ARBA00023180"/>
    </source>
</evidence>
<sequence>MHLAAFFYVLLFQAVSFHFPLCLMAGTVCACVLKNHTIWVEKQNCTQCIAINTTICSGYCYSRDTNFRGRFGRTFLIQRSCMPLSLVYRVAHIPGCPPDVNAELYYPVAHCCSCRCCDTRTYHCVQPRRFSYDQCSVKLEPLSWKKMDLSQRISLC</sequence>
<evidence type="ECO:0000256" key="10">
    <source>
        <dbReference type="ARBA" id="ARBA00077521"/>
    </source>
</evidence>
<evidence type="ECO:0000256" key="2">
    <source>
        <dbReference type="ARBA" id="ARBA00004613"/>
    </source>
</evidence>
<dbReference type="PANTHER" id="PTHR11515">
    <property type="entry name" value="GLYCOPROTEIN HORMONE BETA CHAIN"/>
    <property type="match status" value="1"/>
</dbReference>
<dbReference type="SMART" id="SM00068">
    <property type="entry name" value="GHB"/>
    <property type="match status" value="1"/>
</dbReference>
<evidence type="ECO:0000256" key="3">
    <source>
        <dbReference type="ARBA" id="ARBA00006552"/>
    </source>
</evidence>
<evidence type="ECO:0000313" key="15">
    <source>
        <dbReference type="Proteomes" id="UP000265180"/>
    </source>
</evidence>
<reference evidence="14 15" key="2">
    <citation type="submission" date="2017-04" db="EMBL/GenBank/DDBJ databases">
        <title>CpG methylation of centromeres and impact of large insertions on vertebrate speciation.</title>
        <authorList>
            <person name="Ichikawa K."/>
            <person name="Yoshimura J."/>
            <person name="Morishita S."/>
        </authorList>
    </citation>
    <scope>NUCLEOTIDE SEQUENCE</scope>
    <source>
        <strain evidence="14 15">HNI</strain>
    </source>
</reference>
<dbReference type="Gene3D" id="2.10.90.10">
    <property type="entry name" value="Cystine-knot cytokines"/>
    <property type="match status" value="1"/>
</dbReference>
<dbReference type="Ensembl" id="ENSORLT00020008616.1">
    <property type="protein sequence ID" value="ENSORLP00020004049.1"/>
    <property type="gene ID" value="ENSORLG00020004835.1"/>
</dbReference>
<proteinExistence type="inferred from homology"/>
<organism evidence="14 15">
    <name type="scientific">Oryzias latipes</name>
    <name type="common">Japanese rice fish</name>
    <name type="synonym">Japanese killifish</name>
    <dbReference type="NCBI Taxonomy" id="8090"/>
    <lineage>
        <taxon>Eukaryota</taxon>
        <taxon>Metazoa</taxon>
        <taxon>Chordata</taxon>
        <taxon>Craniata</taxon>
        <taxon>Vertebrata</taxon>
        <taxon>Euteleostomi</taxon>
        <taxon>Actinopterygii</taxon>
        <taxon>Neopterygii</taxon>
        <taxon>Teleostei</taxon>
        <taxon>Neoteleostei</taxon>
        <taxon>Acanthomorphata</taxon>
        <taxon>Ovalentaria</taxon>
        <taxon>Atherinomorphae</taxon>
        <taxon>Beloniformes</taxon>
        <taxon>Adrianichthyidae</taxon>
        <taxon>Oryziinae</taxon>
        <taxon>Oryzias</taxon>
    </lineage>
</organism>
<dbReference type="Pfam" id="PF00007">
    <property type="entry name" value="Cys_knot"/>
    <property type="match status" value="1"/>
</dbReference>